<keyword evidence="1" id="KW-0812">Transmembrane</keyword>
<gene>
    <name evidence="2" type="ORF">ACFOGI_14635</name>
</gene>
<keyword evidence="1" id="KW-0472">Membrane</keyword>
<reference evidence="3" key="1">
    <citation type="journal article" date="2019" name="Int. J. Syst. Evol. Microbiol.">
        <title>The Global Catalogue of Microorganisms (GCM) 10K type strain sequencing project: providing services to taxonomists for standard genome sequencing and annotation.</title>
        <authorList>
            <consortium name="The Broad Institute Genomics Platform"/>
            <consortium name="The Broad Institute Genome Sequencing Center for Infectious Disease"/>
            <person name="Wu L."/>
            <person name="Ma J."/>
        </authorList>
    </citation>
    <scope>NUCLEOTIDE SEQUENCE [LARGE SCALE GENOMIC DNA]</scope>
    <source>
        <strain evidence="3">KCTC 13128</strain>
    </source>
</reference>
<sequence>MNILRLILAIAVLALSSISLLNGSSMNLTPVMLFLLGVLLLTMGAEEMKKEKKPVGYLLIVTAFFNFYVSIQGFLLG</sequence>
<dbReference type="RefSeq" id="WP_390274113.1">
    <property type="nucleotide sequence ID" value="NZ_JBHRSA010000053.1"/>
</dbReference>
<keyword evidence="1" id="KW-1133">Transmembrane helix</keyword>
<dbReference type="InterPro" id="IPR025018">
    <property type="entry name" value="DUF3953"/>
</dbReference>
<accession>A0ABV7CYB5</accession>
<evidence type="ECO:0000256" key="1">
    <source>
        <dbReference type="SAM" id="Phobius"/>
    </source>
</evidence>
<feature type="transmembrane region" description="Helical" evidence="1">
    <location>
        <begin position="57"/>
        <end position="76"/>
    </location>
</feature>
<dbReference type="Pfam" id="PF13129">
    <property type="entry name" value="DUF3953"/>
    <property type="match status" value="1"/>
</dbReference>
<feature type="transmembrane region" description="Helical" evidence="1">
    <location>
        <begin position="27"/>
        <end position="45"/>
    </location>
</feature>
<name>A0ABV7CYB5_9BACI</name>
<dbReference type="Proteomes" id="UP001595279">
    <property type="component" value="Unassembled WGS sequence"/>
</dbReference>
<dbReference type="EMBL" id="JBHRSA010000053">
    <property type="protein sequence ID" value="MFC3041482.1"/>
    <property type="molecule type" value="Genomic_DNA"/>
</dbReference>
<evidence type="ECO:0000313" key="3">
    <source>
        <dbReference type="Proteomes" id="UP001595279"/>
    </source>
</evidence>
<proteinExistence type="predicted"/>
<comment type="caution">
    <text evidence="2">The sequence shown here is derived from an EMBL/GenBank/DDBJ whole genome shotgun (WGS) entry which is preliminary data.</text>
</comment>
<organism evidence="2 3">
    <name type="scientific">Virgibacillus xinjiangensis</name>
    <dbReference type="NCBI Taxonomy" id="393090"/>
    <lineage>
        <taxon>Bacteria</taxon>
        <taxon>Bacillati</taxon>
        <taxon>Bacillota</taxon>
        <taxon>Bacilli</taxon>
        <taxon>Bacillales</taxon>
        <taxon>Bacillaceae</taxon>
        <taxon>Virgibacillus</taxon>
    </lineage>
</organism>
<keyword evidence="3" id="KW-1185">Reference proteome</keyword>
<protein>
    <submittedName>
        <fullName evidence="2">DUF3953 domain-containing protein</fullName>
    </submittedName>
</protein>
<evidence type="ECO:0000313" key="2">
    <source>
        <dbReference type="EMBL" id="MFC3041482.1"/>
    </source>
</evidence>